<evidence type="ECO:0000313" key="6">
    <source>
        <dbReference type="EMBL" id="EMS72637.1"/>
    </source>
</evidence>
<reference evidence="6 7" key="1">
    <citation type="journal article" date="2013" name="Genome Announc.">
        <title>Draft Genome Sequence of the Cellulolytic, Mesophilic, Anaerobic Bacterium Clostridium termitidis Strain CT1112 (DSM 5398).</title>
        <authorList>
            <person name="Lal S."/>
            <person name="Ramachandran U."/>
            <person name="Zhang X."/>
            <person name="Munir R."/>
            <person name="Sparling R."/>
            <person name="Levin D.B."/>
        </authorList>
    </citation>
    <scope>NUCLEOTIDE SEQUENCE [LARGE SCALE GENOMIC DNA]</scope>
    <source>
        <strain evidence="6 7">CT1112</strain>
    </source>
</reference>
<dbReference type="GO" id="GO:0051536">
    <property type="term" value="F:iron-sulfur cluster binding"/>
    <property type="evidence" value="ECO:0007669"/>
    <property type="project" value="UniProtKB-KW"/>
</dbReference>
<accession>S0FL67</accession>
<keyword evidence="2" id="KW-0479">Metal-binding</keyword>
<evidence type="ECO:0000256" key="4">
    <source>
        <dbReference type="ARBA" id="ARBA00023014"/>
    </source>
</evidence>
<dbReference type="SFLD" id="SFLDS00029">
    <property type="entry name" value="Radical_SAM"/>
    <property type="match status" value="1"/>
</dbReference>
<dbReference type="AlphaFoldDB" id="S0FL67"/>
<evidence type="ECO:0000256" key="2">
    <source>
        <dbReference type="ARBA" id="ARBA00022723"/>
    </source>
</evidence>
<gene>
    <name evidence="6" type="ORF">CTER_1404</name>
</gene>
<name>S0FL67_RUMCE</name>
<dbReference type="PATRIC" id="fig|1195236.3.peg.1721"/>
<dbReference type="Proteomes" id="UP000014155">
    <property type="component" value="Unassembled WGS sequence"/>
</dbReference>
<dbReference type="eggNOG" id="COG0535">
    <property type="taxonomic scope" value="Bacteria"/>
</dbReference>
<dbReference type="GO" id="GO:0003824">
    <property type="term" value="F:catalytic activity"/>
    <property type="evidence" value="ECO:0007669"/>
    <property type="project" value="InterPro"/>
</dbReference>
<dbReference type="SFLD" id="SFLDG01067">
    <property type="entry name" value="SPASM/twitch_domain_containing"/>
    <property type="match status" value="1"/>
</dbReference>
<dbReference type="InterPro" id="IPR058240">
    <property type="entry name" value="rSAM_sf"/>
</dbReference>
<dbReference type="InterPro" id="IPR050377">
    <property type="entry name" value="Radical_SAM_PqqE_MftC-like"/>
</dbReference>
<dbReference type="SUPFAM" id="SSF102114">
    <property type="entry name" value="Radical SAM enzymes"/>
    <property type="match status" value="1"/>
</dbReference>
<dbReference type="STRING" id="1195236.CTER_1404"/>
<keyword evidence="1" id="KW-0949">S-adenosyl-L-methionine</keyword>
<evidence type="ECO:0000259" key="5">
    <source>
        <dbReference type="Pfam" id="PF04055"/>
    </source>
</evidence>
<keyword evidence="4" id="KW-0411">Iron-sulfur</keyword>
<dbReference type="EMBL" id="AORV01000026">
    <property type="protein sequence ID" value="EMS72637.1"/>
    <property type="molecule type" value="Genomic_DNA"/>
</dbReference>
<comment type="caution">
    <text evidence="6">The sequence shown here is derived from an EMBL/GenBank/DDBJ whole genome shotgun (WGS) entry which is preliminary data.</text>
</comment>
<evidence type="ECO:0000256" key="1">
    <source>
        <dbReference type="ARBA" id="ARBA00022691"/>
    </source>
</evidence>
<dbReference type="PANTHER" id="PTHR11228:SF7">
    <property type="entry name" value="PQQA PEPTIDE CYCLASE"/>
    <property type="match status" value="1"/>
</dbReference>
<keyword evidence="7" id="KW-1185">Reference proteome</keyword>
<dbReference type="InterPro" id="IPR013785">
    <property type="entry name" value="Aldolase_TIM"/>
</dbReference>
<dbReference type="Pfam" id="PF04055">
    <property type="entry name" value="Radical_SAM"/>
    <property type="match status" value="1"/>
</dbReference>
<evidence type="ECO:0000256" key="3">
    <source>
        <dbReference type="ARBA" id="ARBA00023004"/>
    </source>
</evidence>
<dbReference type="Gene3D" id="3.20.20.70">
    <property type="entry name" value="Aldolase class I"/>
    <property type="match status" value="1"/>
</dbReference>
<dbReference type="PANTHER" id="PTHR11228">
    <property type="entry name" value="RADICAL SAM DOMAIN PROTEIN"/>
    <property type="match status" value="1"/>
</dbReference>
<dbReference type="CDD" id="cd01335">
    <property type="entry name" value="Radical_SAM"/>
    <property type="match status" value="1"/>
</dbReference>
<sequence length="329" mass="37417">MNMYGGKMKMTRIEHPSVSFEVTAHCNLKCAHCDHASPWMQKKFLSVPQFMRDVERLAPVFHADEIRFAGGEPLQHADLAQILQIARRSGVADGIVILTNGLLLNKISDEVFDLTDCMVVSLYLGVRLPFDLAEMEARAGDHGTKIVYDRVTGFRQMLVNNRIENDQAVDTVFRSCFSAVNCHTVYEGKYFRCSRSNSLSKRMSLAGRSVNEPVEYVDLFESRDLEADLRRYIGESTPLEACRYCLGNIGQRVPAKQLTKAEIRQEMAAHHENPEELLDQDIDFASVETPPPLATGWWRLDYDIKQQEHAKQNKDAVFITPEQFVKESL</sequence>
<evidence type="ECO:0000313" key="7">
    <source>
        <dbReference type="Proteomes" id="UP000014155"/>
    </source>
</evidence>
<organism evidence="6 7">
    <name type="scientific">Ruminiclostridium cellobioparum subsp. termitidis CT1112</name>
    <dbReference type="NCBI Taxonomy" id="1195236"/>
    <lineage>
        <taxon>Bacteria</taxon>
        <taxon>Bacillati</taxon>
        <taxon>Bacillota</taxon>
        <taxon>Clostridia</taxon>
        <taxon>Eubacteriales</taxon>
        <taxon>Oscillospiraceae</taxon>
        <taxon>Ruminiclostridium</taxon>
    </lineage>
</organism>
<protein>
    <submittedName>
        <fullName evidence="6">Putative Radical SAM domain protein</fullName>
    </submittedName>
</protein>
<keyword evidence="3" id="KW-0408">Iron</keyword>
<dbReference type="GO" id="GO:0046872">
    <property type="term" value="F:metal ion binding"/>
    <property type="evidence" value="ECO:0007669"/>
    <property type="project" value="UniProtKB-KW"/>
</dbReference>
<feature type="domain" description="Radical SAM core" evidence="5">
    <location>
        <begin position="21"/>
        <end position="126"/>
    </location>
</feature>
<proteinExistence type="predicted"/>
<dbReference type="InterPro" id="IPR007197">
    <property type="entry name" value="rSAM"/>
</dbReference>